<dbReference type="InterPro" id="IPR050306">
    <property type="entry name" value="PfkB_Carbo_kinase"/>
</dbReference>
<protein>
    <submittedName>
        <fullName evidence="5">Carbohydrate kinase</fullName>
    </submittedName>
</protein>
<proteinExistence type="inferred from homology"/>
<dbReference type="PROSITE" id="PS00583">
    <property type="entry name" value="PFKB_KINASES_1"/>
    <property type="match status" value="1"/>
</dbReference>
<accession>A0A7L5DP09</accession>
<dbReference type="InterPro" id="IPR029056">
    <property type="entry name" value="Ribokinase-like"/>
</dbReference>
<evidence type="ECO:0000313" key="5">
    <source>
        <dbReference type="EMBL" id="QJD80189.1"/>
    </source>
</evidence>
<dbReference type="AlphaFoldDB" id="A0A7L5DP09"/>
<evidence type="ECO:0000259" key="4">
    <source>
        <dbReference type="Pfam" id="PF00294"/>
    </source>
</evidence>
<dbReference type="InterPro" id="IPR011611">
    <property type="entry name" value="PfkB_dom"/>
</dbReference>
<dbReference type="CDD" id="cd01167">
    <property type="entry name" value="bac_FRK"/>
    <property type="match status" value="1"/>
</dbReference>
<dbReference type="Pfam" id="PF00294">
    <property type="entry name" value="PfkB"/>
    <property type="match status" value="1"/>
</dbReference>
<keyword evidence="2" id="KW-0808">Transferase</keyword>
<keyword evidence="6" id="KW-1185">Reference proteome</keyword>
<feature type="domain" description="Carbohydrate kinase PfkB" evidence="4">
    <location>
        <begin position="18"/>
        <end position="280"/>
    </location>
</feature>
<name>A0A7L5DP09_9BACT</name>
<dbReference type="RefSeq" id="WP_169552148.1">
    <property type="nucleotide sequence ID" value="NZ_CP051677.1"/>
</dbReference>
<gene>
    <name evidence="5" type="ORF">HH216_18535</name>
</gene>
<organism evidence="5 6">
    <name type="scientific">Spirosoma rhododendri</name>
    <dbReference type="NCBI Taxonomy" id="2728024"/>
    <lineage>
        <taxon>Bacteria</taxon>
        <taxon>Pseudomonadati</taxon>
        <taxon>Bacteroidota</taxon>
        <taxon>Cytophagia</taxon>
        <taxon>Cytophagales</taxon>
        <taxon>Cytophagaceae</taxon>
        <taxon>Spirosoma</taxon>
    </lineage>
</organism>
<dbReference type="InterPro" id="IPR002173">
    <property type="entry name" value="Carboh/pur_kinase_PfkB_CS"/>
</dbReference>
<dbReference type="Proteomes" id="UP000501128">
    <property type="component" value="Chromosome"/>
</dbReference>
<dbReference type="PROSITE" id="PS00584">
    <property type="entry name" value="PFKB_KINASES_2"/>
    <property type="match status" value="1"/>
</dbReference>
<dbReference type="GO" id="GO:0016301">
    <property type="term" value="F:kinase activity"/>
    <property type="evidence" value="ECO:0007669"/>
    <property type="project" value="UniProtKB-KW"/>
</dbReference>
<dbReference type="KEGG" id="srho:HH216_18535"/>
<dbReference type="PANTHER" id="PTHR43085:SF57">
    <property type="entry name" value="CARBOHYDRATE KINASE PFKB DOMAIN-CONTAINING PROTEIN"/>
    <property type="match status" value="1"/>
</dbReference>
<dbReference type="SUPFAM" id="SSF53613">
    <property type="entry name" value="Ribokinase-like"/>
    <property type="match status" value="1"/>
</dbReference>
<keyword evidence="3 5" id="KW-0418">Kinase</keyword>
<evidence type="ECO:0000256" key="1">
    <source>
        <dbReference type="ARBA" id="ARBA00010688"/>
    </source>
</evidence>
<evidence type="ECO:0000313" key="6">
    <source>
        <dbReference type="Proteomes" id="UP000501128"/>
    </source>
</evidence>
<comment type="similarity">
    <text evidence="1">Belongs to the carbohydrate kinase PfkB family.</text>
</comment>
<evidence type="ECO:0000256" key="2">
    <source>
        <dbReference type="ARBA" id="ARBA00022679"/>
    </source>
</evidence>
<dbReference type="Gene3D" id="3.40.1190.20">
    <property type="match status" value="1"/>
</dbReference>
<reference evidence="5 6" key="1">
    <citation type="submission" date="2020-04" db="EMBL/GenBank/DDBJ databases">
        <title>Genome sequencing of novel species.</title>
        <authorList>
            <person name="Heo J."/>
            <person name="Kim S.-J."/>
            <person name="Kim J.-S."/>
            <person name="Hong S.-B."/>
            <person name="Kwon S.-W."/>
        </authorList>
    </citation>
    <scope>NUCLEOTIDE SEQUENCE [LARGE SCALE GENOMIC DNA]</scope>
    <source>
        <strain evidence="5 6">CJU-R4</strain>
    </source>
</reference>
<dbReference type="PANTHER" id="PTHR43085">
    <property type="entry name" value="HEXOKINASE FAMILY MEMBER"/>
    <property type="match status" value="1"/>
</dbReference>
<dbReference type="EMBL" id="CP051677">
    <property type="protein sequence ID" value="QJD80189.1"/>
    <property type="molecule type" value="Genomic_DNA"/>
</dbReference>
<sequence>MSPLITCFGEVLWDVLPTSRQAGGAPMNVAADLRNFGVNAQIISRVGDDELGVEMVQFLSGKGIPTDLVQIGKTHLTGVAKANISDAHEVTYKIVQPVAWDYIQPDAELTEAVRNSDLFVFGSLAARSPLTRDTLMGLLSVARRTVFDVNLRAPHYERALIEDLLQQTDIAKLNEHELIELSEWYGYEPNLHRAMEQLRDRYQLETLCVTLGEAGAVMLDRDGFTTQPGFDIDVEDTIGSGDAFLAAFLFKTLQQEPPQHILEFACATGAYVATQRGATPAFTEETIQSMFLDRTEG</sequence>
<evidence type="ECO:0000256" key="3">
    <source>
        <dbReference type="ARBA" id="ARBA00022777"/>
    </source>
</evidence>